<dbReference type="InterPro" id="IPR008395">
    <property type="entry name" value="Agenet-like_dom"/>
</dbReference>
<feature type="domain" description="ENT" evidence="3">
    <location>
        <begin position="357"/>
        <end position="434"/>
    </location>
</feature>
<keyword evidence="2" id="KW-0539">Nucleus</keyword>
<dbReference type="Pfam" id="PF05641">
    <property type="entry name" value="Agenet"/>
    <property type="match status" value="1"/>
</dbReference>
<evidence type="ECO:0000256" key="1">
    <source>
        <dbReference type="ARBA" id="ARBA00004123"/>
    </source>
</evidence>
<protein>
    <submittedName>
        <fullName evidence="5">Uncharacterized protein LOC105042529 isoform X1</fullName>
    </submittedName>
</protein>
<evidence type="ECO:0000313" key="4">
    <source>
        <dbReference type="Proteomes" id="UP000504607"/>
    </source>
</evidence>
<dbReference type="GO" id="GO:0005634">
    <property type="term" value="C:nucleus"/>
    <property type="evidence" value="ECO:0007669"/>
    <property type="project" value="UniProtKB-SubCell"/>
</dbReference>
<organism evidence="4 5">
    <name type="scientific">Elaeis guineensis var. tenera</name>
    <name type="common">Oil palm</name>
    <dbReference type="NCBI Taxonomy" id="51953"/>
    <lineage>
        <taxon>Eukaryota</taxon>
        <taxon>Viridiplantae</taxon>
        <taxon>Streptophyta</taxon>
        <taxon>Embryophyta</taxon>
        <taxon>Tracheophyta</taxon>
        <taxon>Spermatophyta</taxon>
        <taxon>Magnoliopsida</taxon>
        <taxon>Liliopsida</taxon>
        <taxon>Arecaceae</taxon>
        <taxon>Arecoideae</taxon>
        <taxon>Cocoseae</taxon>
        <taxon>Elaeidinae</taxon>
        <taxon>Elaeis</taxon>
    </lineage>
</organism>
<dbReference type="Pfam" id="PF03735">
    <property type="entry name" value="ENT"/>
    <property type="match status" value="1"/>
</dbReference>
<dbReference type="PANTHER" id="PTHR31917:SF5">
    <property type="entry name" value="OS02G0204500 PROTEIN"/>
    <property type="match status" value="1"/>
</dbReference>
<reference evidence="5" key="1">
    <citation type="submission" date="2025-08" db="UniProtKB">
        <authorList>
            <consortium name="RefSeq"/>
        </authorList>
    </citation>
    <scope>IDENTIFICATION</scope>
</reference>
<dbReference type="PROSITE" id="PS51138">
    <property type="entry name" value="ENT"/>
    <property type="match status" value="1"/>
</dbReference>
<dbReference type="InterPro" id="IPR014002">
    <property type="entry name" value="Agenet_dom_plant"/>
</dbReference>
<evidence type="ECO:0000256" key="2">
    <source>
        <dbReference type="ARBA" id="ARBA00023242"/>
    </source>
</evidence>
<dbReference type="Gene3D" id="1.10.1240.40">
    <property type="entry name" value="ENT domain"/>
    <property type="match status" value="1"/>
</dbReference>
<name>A0A8N4F384_ELAGV</name>
<evidence type="ECO:0000259" key="3">
    <source>
        <dbReference type="PROSITE" id="PS51138"/>
    </source>
</evidence>
<sequence length="434" mass="48777">MLLDLIIRIRKFGFDITAPMRFKKGCKVEVLRKRQVPPGSWWCAEIISGDGHMYSVKYDHFLPDMDGVVERVPRKAIRPCPPPVKCPRSWVPGDIVEVFENNSWKLGEVSRIVGGNCFVVRLLGSSRQFRVHRSGLRVRLSWQNNKWVVIQKKSESCNDALVKSLTKTRRFSQLTQSCIELEKYGGHGHVGAENNNRAKEPTSRCMKKRPHFCLSPIETCTGSRRKMRAVEKGGCCQQVTTAHSSQLLEKVEAVASPRKLLGEKYMHAFLNHKVCERGMGNQKPHAGAGYCFIESIESNDAESVSSSVGSCSPSDSPYRSILYPIYSPTHDLDGNCNDAEHPCASGRELSFYIKEGLEAEIHCLELHAYRSTLLALYAAGPLSWDKEVLITNLRFMLRISNDEHLSELRAKVGGLYSLPQGQDVGICHRAKMTI</sequence>
<dbReference type="InterPro" id="IPR005491">
    <property type="entry name" value="ENT_dom"/>
</dbReference>
<dbReference type="InterPro" id="IPR036142">
    <property type="entry name" value="ENT_dom-like_sf"/>
</dbReference>
<dbReference type="CDD" id="cd20406">
    <property type="entry name" value="Tudor_Agenet_AtDUF_rpt2_4"/>
    <property type="match status" value="1"/>
</dbReference>
<gene>
    <name evidence="5" type="primary">LOC105042529</name>
</gene>
<dbReference type="PANTHER" id="PTHR31917">
    <property type="entry name" value="AGENET DOMAIN-CONTAINING PROTEIN-RELATED"/>
    <property type="match status" value="1"/>
</dbReference>
<dbReference type="Proteomes" id="UP000504607">
    <property type="component" value="Chromosome 4"/>
</dbReference>
<dbReference type="SUPFAM" id="SSF158639">
    <property type="entry name" value="ENT-like"/>
    <property type="match status" value="1"/>
</dbReference>
<accession>A0A8N4F384</accession>
<dbReference type="OrthoDB" id="663550at2759"/>
<dbReference type="AlphaFoldDB" id="A0A8N4F384"/>
<evidence type="ECO:0000313" key="5">
    <source>
        <dbReference type="RefSeq" id="XP_029119675.1"/>
    </source>
</evidence>
<dbReference type="SMART" id="SM01191">
    <property type="entry name" value="ENT"/>
    <property type="match status" value="1"/>
</dbReference>
<comment type="subcellular location">
    <subcellularLocation>
        <location evidence="1">Nucleus</location>
    </subcellularLocation>
</comment>
<dbReference type="SMART" id="SM00743">
    <property type="entry name" value="Agenet"/>
    <property type="match status" value="2"/>
</dbReference>
<dbReference type="RefSeq" id="XP_029119675.1">
    <property type="nucleotide sequence ID" value="XM_029263842.1"/>
</dbReference>
<proteinExistence type="predicted"/>
<keyword evidence="4" id="KW-1185">Reference proteome</keyword>